<dbReference type="GO" id="GO:0005886">
    <property type="term" value="C:plasma membrane"/>
    <property type="evidence" value="ECO:0007669"/>
    <property type="project" value="UniProtKB-SubCell"/>
</dbReference>
<reference evidence="9 10" key="1">
    <citation type="submission" date="2018-03" db="EMBL/GenBank/DDBJ databases">
        <title>Rhodobacter veldkampii.</title>
        <authorList>
            <person name="Meyer T.E."/>
            <person name="Miller S."/>
            <person name="Lodha T."/>
            <person name="Gandham S."/>
            <person name="Chintalapati S."/>
            <person name="Chintalapati V.R."/>
        </authorList>
    </citation>
    <scope>NUCLEOTIDE SEQUENCE [LARGE SCALE GENOMIC DNA]</scope>
    <source>
        <strain evidence="9 10">DSM 11550</strain>
    </source>
</reference>
<feature type="domain" description="ABC transmembrane type-1" evidence="8">
    <location>
        <begin position="62"/>
        <end position="270"/>
    </location>
</feature>
<dbReference type="OrthoDB" id="7852521at2"/>
<dbReference type="InterPro" id="IPR035906">
    <property type="entry name" value="MetI-like_sf"/>
</dbReference>
<feature type="transmembrane region" description="Helical" evidence="7">
    <location>
        <begin position="64"/>
        <end position="89"/>
    </location>
</feature>
<dbReference type="RefSeq" id="WP_107324550.1">
    <property type="nucleotide sequence ID" value="NZ_PZKF01000011.1"/>
</dbReference>
<sequence length="560" mass="58245">MTHLLRLTVFALAAGALVLPILAGLWETGRAAFGVLPAIGADRLTLDPWRQLAALPGFATSLRLTLVTGVGSTLVALILAAGAVAMLAGRGGGPARLIAPLLAAPHAALAIGVAFLIAPSGWIVRLVSPWATGWDRPPDLALLNDPWGGALMLGLLIKEVPFLMLVMASALGQLPLRATLATGRALGYGRATAWLRLILPRLYPLIRLPVYIVLAFALSVVDMAIILGPSTPPTLAVALTRWFGAADTALILPASAGAVLQAGLVVGGIALWRGAELMLARLGRAWLRRGARGRGAAALLAACGAAVAGLVTLGLLALAALAVWSLAWRWPFPAALPEAWSLRGWLRPADWGEALGTTLALGLASTALSLTLAITWLEAEDRAGRMPWSGALIYLPLLVPQIAFLYGLNVVMLRAGLSGGMGAVIWAQVLFVFPYVMLALADPWRALDRRLLATAAALGAGPVRRLLGVKLPVLARPILTAAAVGFAVSVAQYLPTLFMGAGRVTTLTTEAVTLSSGSDRRVVGLYGALQAMLPFLAYALALGLPAILHRNRRGLTGGLG</sequence>
<dbReference type="Proteomes" id="UP000241899">
    <property type="component" value="Unassembled WGS sequence"/>
</dbReference>
<keyword evidence="6 7" id="KW-0472">Membrane</keyword>
<dbReference type="Gene3D" id="1.10.3720.10">
    <property type="entry name" value="MetI-like"/>
    <property type="match status" value="2"/>
</dbReference>
<feature type="transmembrane region" description="Helical" evidence="7">
    <location>
        <begin position="101"/>
        <end position="127"/>
    </location>
</feature>
<feature type="domain" description="ABC transmembrane type-1" evidence="8">
    <location>
        <begin position="355"/>
        <end position="544"/>
    </location>
</feature>
<keyword evidence="3" id="KW-1003">Cell membrane</keyword>
<evidence type="ECO:0000256" key="5">
    <source>
        <dbReference type="ARBA" id="ARBA00022989"/>
    </source>
</evidence>
<keyword evidence="5 7" id="KW-1133">Transmembrane helix</keyword>
<dbReference type="InterPro" id="IPR000515">
    <property type="entry name" value="MetI-like"/>
</dbReference>
<feature type="transmembrane region" description="Helical" evidence="7">
    <location>
        <begin position="523"/>
        <end position="548"/>
    </location>
</feature>
<evidence type="ECO:0000259" key="8">
    <source>
        <dbReference type="PROSITE" id="PS50928"/>
    </source>
</evidence>
<evidence type="ECO:0000256" key="2">
    <source>
        <dbReference type="ARBA" id="ARBA00022448"/>
    </source>
</evidence>
<name>A0A2T4JJC7_9RHOB</name>
<evidence type="ECO:0000256" key="7">
    <source>
        <dbReference type="SAM" id="Phobius"/>
    </source>
</evidence>
<dbReference type="AlphaFoldDB" id="A0A2T4JJC7"/>
<feature type="transmembrane region" description="Helical" evidence="7">
    <location>
        <begin position="391"/>
        <end position="411"/>
    </location>
</feature>
<feature type="transmembrane region" description="Helical" evidence="7">
    <location>
        <begin position="250"/>
        <end position="275"/>
    </location>
</feature>
<protein>
    <submittedName>
        <fullName evidence="9">ABC transporter permease</fullName>
    </submittedName>
</protein>
<comment type="subcellular location">
    <subcellularLocation>
        <location evidence="1">Cell membrane</location>
        <topology evidence="1">Multi-pass membrane protein</topology>
    </subcellularLocation>
</comment>
<dbReference type="EMBL" id="PZKF01000011">
    <property type="protein sequence ID" value="PTE18020.1"/>
    <property type="molecule type" value="Genomic_DNA"/>
</dbReference>
<dbReference type="SUPFAM" id="SSF161098">
    <property type="entry name" value="MetI-like"/>
    <property type="match status" value="2"/>
</dbReference>
<feature type="transmembrane region" description="Helical" evidence="7">
    <location>
        <begin position="208"/>
        <end position="230"/>
    </location>
</feature>
<feature type="transmembrane region" description="Helical" evidence="7">
    <location>
        <begin position="473"/>
        <end position="494"/>
    </location>
</feature>
<dbReference type="PANTHER" id="PTHR30183">
    <property type="entry name" value="MOLYBDENUM TRANSPORT SYSTEM PERMEASE PROTEIN MODB"/>
    <property type="match status" value="1"/>
</dbReference>
<comment type="caution">
    <text evidence="9">The sequence shown here is derived from an EMBL/GenBank/DDBJ whole genome shotgun (WGS) entry which is preliminary data.</text>
</comment>
<keyword evidence="10" id="KW-1185">Reference proteome</keyword>
<evidence type="ECO:0000313" key="9">
    <source>
        <dbReference type="EMBL" id="PTE18020.1"/>
    </source>
</evidence>
<organism evidence="9 10">
    <name type="scientific">Phaeovulum veldkampii DSM 11550</name>
    <dbReference type="NCBI Taxonomy" id="1185920"/>
    <lineage>
        <taxon>Bacteria</taxon>
        <taxon>Pseudomonadati</taxon>
        <taxon>Pseudomonadota</taxon>
        <taxon>Alphaproteobacteria</taxon>
        <taxon>Rhodobacterales</taxon>
        <taxon>Paracoccaceae</taxon>
        <taxon>Phaeovulum</taxon>
    </lineage>
</organism>
<evidence type="ECO:0000256" key="4">
    <source>
        <dbReference type="ARBA" id="ARBA00022692"/>
    </source>
</evidence>
<evidence type="ECO:0000313" key="10">
    <source>
        <dbReference type="Proteomes" id="UP000241899"/>
    </source>
</evidence>
<evidence type="ECO:0000256" key="6">
    <source>
        <dbReference type="ARBA" id="ARBA00023136"/>
    </source>
</evidence>
<dbReference type="GO" id="GO:0055085">
    <property type="term" value="P:transmembrane transport"/>
    <property type="evidence" value="ECO:0007669"/>
    <property type="project" value="InterPro"/>
</dbReference>
<feature type="transmembrane region" description="Helical" evidence="7">
    <location>
        <begin position="423"/>
        <end position="441"/>
    </location>
</feature>
<proteinExistence type="predicted"/>
<keyword evidence="2" id="KW-0813">Transport</keyword>
<feature type="transmembrane region" description="Helical" evidence="7">
    <location>
        <begin position="296"/>
        <end position="327"/>
    </location>
</feature>
<feature type="transmembrane region" description="Helical" evidence="7">
    <location>
        <begin position="354"/>
        <end position="379"/>
    </location>
</feature>
<dbReference type="PROSITE" id="PS50928">
    <property type="entry name" value="ABC_TM1"/>
    <property type="match status" value="2"/>
</dbReference>
<gene>
    <name evidence="9" type="ORF">C5F46_06480</name>
</gene>
<keyword evidence="4 7" id="KW-0812">Transmembrane</keyword>
<feature type="transmembrane region" description="Helical" evidence="7">
    <location>
        <begin position="147"/>
        <end position="168"/>
    </location>
</feature>
<evidence type="ECO:0000256" key="1">
    <source>
        <dbReference type="ARBA" id="ARBA00004651"/>
    </source>
</evidence>
<evidence type="ECO:0000256" key="3">
    <source>
        <dbReference type="ARBA" id="ARBA00022475"/>
    </source>
</evidence>
<dbReference type="PANTHER" id="PTHR30183:SF6">
    <property type="entry name" value="INNER MEMBRANE ABC TRANSPORTER PERMEASE PROTEIN YNJC"/>
    <property type="match status" value="1"/>
</dbReference>
<accession>A0A2T4JJC7</accession>